<evidence type="ECO:0000313" key="2">
    <source>
        <dbReference type="EMBL" id="EAQ90049.1"/>
    </source>
</evidence>
<dbReference type="InParanoid" id="Q2H3U7"/>
<feature type="compositionally biased region" description="Polar residues" evidence="1">
    <location>
        <begin position="89"/>
        <end position="110"/>
    </location>
</feature>
<feature type="region of interest" description="Disordered" evidence="1">
    <location>
        <begin position="34"/>
        <end position="201"/>
    </location>
</feature>
<evidence type="ECO:0000313" key="3">
    <source>
        <dbReference type="Proteomes" id="UP000001056"/>
    </source>
</evidence>
<dbReference type="AlphaFoldDB" id="Q2H3U7"/>
<dbReference type="GeneID" id="4391478"/>
<organism evidence="2 3">
    <name type="scientific">Chaetomium globosum (strain ATCC 6205 / CBS 148.51 / DSM 1962 / NBRC 6347 / NRRL 1970)</name>
    <name type="common">Soil fungus</name>
    <dbReference type="NCBI Taxonomy" id="306901"/>
    <lineage>
        <taxon>Eukaryota</taxon>
        <taxon>Fungi</taxon>
        <taxon>Dikarya</taxon>
        <taxon>Ascomycota</taxon>
        <taxon>Pezizomycotina</taxon>
        <taxon>Sordariomycetes</taxon>
        <taxon>Sordariomycetidae</taxon>
        <taxon>Sordariales</taxon>
        <taxon>Chaetomiaceae</taxon>
        <taxon>Chaetomium</taxon>
    </lineage>
</organism>
<feature type="compositionally biased region" description="Pro residues" evidence="1">
    <location>
        <begin position="173"/>
        <end position="184"/>
    </location>
</feature>
<dbReference type="VEuPathDB" id="FungiDB:CHGG_06668"/>
<dbReference type="RefSeq" id="XP_001222763.1">
    <property type="nucleotide sequence ID" value="XM_001222762.1"/>
</dbReference>
<proteinExistence type="predicted"/>
<protein>
    <submittedName>
        <fullName evidence="2">Uncharacterized protein</fullName>
    </submittedName>
</protein>
<evidence type="ECO:0000256" key="1">
    <source>
        <dbReference type="SAM" id="MobiDB-lite"/>
    </source>
</evidence>
<dbReference type="Proteomes" id="UP000001056">
    <property type="component" value="Unassembled WGS sequence"/>
</dbReference>
<dbReference type="EMBL" id="CH408031">
    <property type="protein sequence ID" value="EAQ90049.1"/>
    <property type="molecule type" value="Genomic_DNA"/>
</dbReference>
<sequence>MGDPARLWERQNGVRVTLAHDVLQRALGTSLTVPTATPILGSPSNDVSPAAGGHTPTPSSTLGSPFAYRGTYGRTTPSSTLPRYEHRTTTASPRPSTLGGSSAPASTIQRYPTRRPSPSGWYSRPPGANDHSTEPSPAAPRPARIATTHHSPSPSRTFRLRPSPVLAARHLRTPPPFRPRPVPALPSQHGSPTSDPFRLRPSPTLPRAFVFTTSNTTAYESDSDRAFARSQLRSRLPPRRVPHTPQRQITGAAQRGWSSGYTGYGHGHGYGGPTYSYGGGDGSIIHFGPHQCSLTGHLGRDMASSPSQVPPPQLWPDFSLSWLNNQIRPRKSEIRRFTEIGIHDSDSDDYRHLSIAVATKAMKEMGQHIVVHSRVNADETEFIGSEAYEEYIRLDNELLRASYKKPVPARTPLILGDDETVLVV</sequence>
<dbReference type="HOGENOM" id="CLU_647224_0_0_1"/>
<reference evidence="3" key="1">
    <citation type="journal article" date="2015" name="Genome Announc.">
        <title>Draft genome sequence of the cellulolytic fungus Chaetomium globosum.</title>
        <authorList>
            <person name="Cuomo C.A."/>
            <person name="Untereiner W.A."/>
            <person name="Ma L.-J."/>
            <person name="Grabherr M."/>
            <person name="Birren B.W."/>
        </authorList>
    </citation>
    <scope>NUCLEOTIDE SEQUENCE [LARGE SCALE GENOMIC DNA]</scope>
    <source>
        <strain evidence="3">ATCC 6205 / CBS 148.51 / DSM 1962 / NBRC 6347 / NRRL 1970</strain>
    </source>
</reference>
<gene>
    <name evidence="2" type="ORF">CHGG_06668</name>
</gene>
<keyword evidence="3" id="KW-1185">Reference proteome</keyword>
<accession>Q2H3U7</accession>
<name>Q2H3U7_CHAGB</name>
<dbReference type="OrthoDB" id="4586534at2759"/>